<feature type="region of interest" description="Disordered" evidence="1">
    <location>
        <begin position="675"/>
        <end position="718"/>
    </location>
</feature>
<keyword evidence="4" id="KW-1185">Reference proteome</keyword>
<dbReference type="Ensembl" id="ENSANIT00000012150.1">
    <property type="protein sequence ID" value="ENSANIP00000011744.1"/>
    <property type="gene ID" value="ENSANIG00000007811.1"/>
</dbReference>
<dbReference type="Pfam" id="PF12295">
    <property type="entry name" value="Symplekin_C"/>
    <property type="match status" value="1"/>
</dbReference>
<reference evidence="3" key="2">
    <citation type="submission" date="2025-09" db="UniProtKB">
        <authorList>
            <consortium name="Ensembl"/>
        </authorList>
    </citation>
    <scope>IDENTIFICATION</scope>
</reference>
<sequence length="718" mass="78649">MMPPKPWCPTSLWTWVSCVLRCPRCHPNHSVPHPCGPVCPVSSGVPDTTQTTVSHVPADLANLDPTLAMLQVSSARKNLKLHLLSVLRRPSSGDFQPQITTFFIDLGTQQAEITRSMPSHCDTSPPNSCSCFSPRKTSPTWSGNATTRGGEFGALRCGGALTECPPHFLQVLISMAYLPKAMPTSFQATYTPAESDGTEAQIKHLSRLMATQMTAAGLGPGERGLAGGCICPLLVFSSHVLSQGQAISVLGAQGLATNLLEEEAPQTKRCPEPIILAVQPRLTGAGGHKKVFRLADVLKPLSDTQMEKLKLSAVKHILCAECAVTCSGATQVHLILALLVTQFKVPLKSEVLAFILNDIRGCLDLAFAWLLQDRIFTKVVLEALLITKSTLEAIRKYCEDESRTYLGMSMLRDLIFKRLLRQFQYLHILMDLSSREKDKVHQQALLFIKCMYEKDQLWKYMEKFALNYLQLLVHPNPPSVLFGLIHELASVFIEAIADIKRTVLRVIEQPIRGMGMNSPELLLLVENCPKGAEMLVTCCLHMPPSPELVKRVRDLYHKRLPNMRFLSPILNGLEKKEVIQVLPKLIKLNPIVVKEIFNCLLGMQHSDSDSAVSPLNPEELLIALHNINSSKCDMKSIIKGTILVALSVPPVPPSLGVPTCLSPYPPTLNPWVLTDNHSSPLPPLRGPPSPPPTPLHPSPPRCGSTPKSGKVSSSGASA</sequence>
<protein>
    <recommendedName>
        <fullName evidence="2">Symplekin C-terminal domain-containing protein</fullName>
    </recommendedName>
</protein>
<evidence type="ECO:0000256" key="1">
    <source>
        <dbReference type="SAM" id="MobiDB-lite"/>
    </source>
</evidence>
<feature type="compositionally biased region" description="Pro residues" evidence="1">
    <location>
        <begin position="680"/>
        <end position="700"/>
    </location>
</feature>
<evidence type="ECO:0000313" key="3">
    <source>
        <dbReference type="Ensembl" id="ENSANIP00000011744.1"/>
    </source>
</evidence>
<dbReference type="GO" id="GO:0005847">
    <property type="term" value="C:mRNA cleavage and polyadenylation specificity factor complex"/>
    <property type="evidence" value="ECO:0007669"/>
    <property type="project" value="TreeGrafter"/>
</dbReference>
<dbReference type="Proteomes" id="UP000694541">
    <property type="component" value="Unplaced"/>
</dbReference>
<proteinExistence type="predicted"/>
<feature type="compositionally biased region" description="Low complexity" evidence="1">
    <location>
        <begin position="707"/>
        <end position="718"/>
    </location>
</feature>
<name>A0A8B9MT25_9AVES</name>
<accession>A0A8B9MT25</accession>
<evidence type="ECO:0000313" key="4">
    <source>
        <dbReference type="Proteomes" id="UP000694541"/>
    </source>
</evidence>
<dbReference type="PANTHER" id="PTHR15245">
    <property type="entry name" value="SYMPLEKIN-RELATED"/>
    <property type="match status" value="1"/>
</dbReference>
<dbReference type="InterPro" id="IPR011989">
    <property type="entry name" value="ARM-like"/>
</dbReference>
<reference evidence="3" key="1">
    <citation type="submission" date="2025-08" db="UniProtKB">
        <authorList>
            <consortium name="Ensembl"/>
        </authorList>
    </citation>
    <scope>IDENTIFICATION</scope>
</reference>
<evidence type="ECO:0000259" key="2">
    <source>
        <dbReference type="Pfam" id="PF12295"/>
    </source>
</evidence>
<dbReference type="AlphaFoldDB" id="A0A8B9MT25"/>
<dbReference type="PROSITE" id="PS51257">
    <property type="entry name" value="PROKAR_LIPOPROTEIN"/>
    <property type="match status" value="1"/>
</dbReference>
<dbReference type="InterPro" id="IPR021850">
    <property type="entry name" value="Symplekin/Pta1"/>
</dbReference>
<dbReference type="InterPro" id="IPR022075">
    <property type="entry name" value="Symplekin_C"/>
</dbReference>
<feature type="domain" description="Symplekin C-terminal" evidence="2">
    <location>
        <begin position="562"/>
        <end position="641"/>
    </location>
</feature>
<organism evidence="3 4">
    <name type="scientific">Accipiter nisus</name>
    <name type="common">Eurasian sparrowhawk</name>
    <dbReference type="NCBI Taxonomy" id="211598"/>
    <lineage>
        <taxon>Eukaryota</taxon>
        <taxon>Metazoa</taxon>
        <taxon>Chordata</taxon>
        <taxon>Craniata</taxon>
        <taxon>Vertebrata</taxon>
        <taxon>Euteleostomi</taxon>
        <taxon>Archelosauria</taxon>
        <taxon>Archosauria</taxon>
        <taxon>Dinosauria</taxon>
        <taxon>Saurischia</taxon>
        <taxon>Theropoda</taxon>
        <taxon>Coelurosauria</taxon>
        <taxon>Aves</taxon>
        <taxon>Neognathae</taxon>
        <taxon>Neoaves</taxon>
        <taxon>Telluraves</taxon>
        <taxon>Accipitrimorphae</taxon>
        <taxon>Accipitriformes</taxon>
        <taxon>Accipitridae</taxon>
        <taxon>Accipitrinae</taxon>
        <taxon>Accipiter</taxon>
    </lineage>
</organism>
<dbReference type="PANTHER" id="PTHR15245:SF20">
    <property type="entry name" value="SYMPLEKIN"/>
    <property type="match status" value="1"/>
</dbReference>
<dbReference type="Gene3D" id="1.25.10.10">
    <property type="entry name" value="Leucine-rich Repeat Variant"/>
    <property type="match status" value="1"/>
</dbReference>